<keyword evidence="2" id="KW-1185">Reference proteome</keyword>
<proteinExistence type="predicted"/>
<reference evidence="1 2" key="1">
    <citation type="submission" date="2024-02" db="EMBL/GenBank/DDBJ databases">
        <title>Whole genome sequencing and characterization of Corynebacterium isolated from the ocular surface of dry eye disease sufferers.</title>
        <authorList>
            <person name="Naqvi M."/>
        </authorList>
    </citation>
    <scope>NUCLEOTIDE SEQUENCE [LARGE SCALE GENOMIC DNA]</scope>
    <source>
        <strain evidence="1 2">PCRF</strain>
    </source>
</reference>
<dbReference type="RefSeq" id="WP_337889183.1">
    <property type="nucleotide sequence ID" value="NZ_JBAHVI010000001.1"/>
</dbReference>
<comment type="caution">
    <text evidence="1">The sequence shown here is derived from an EMBL/GenBank/DDBJ whole genome shotgun (WGS) entry which is preliminary data.</text>
</comment>
<protein>
    <submittedName>
        <fullName evidence="1">Uncharacterized protein</fullName>
    </submittedName>
</protein>
<evidence type="ECO:0000313" key="2">
    <source>
        <dbReference type="Proteomes" id="UP001359781"/>
    </source>
</evidence>
<organism evidence="1 2">
    <name type="scientific">Corynebacterium mastitidis</name>
    <dbReference type="NCBI Taxonomy" id="161890"/>
    <lineage>
        <taxon>Bacteria</taxon>
        <taxon>Bacillati</taxon>
        <taxon>Actinomycetota</taxon>
        <taxon>Actinomycetes</taxon>
        <taxon>Mycobacteriales</taxon>
        <taxon>Corynebacteriaceae</taxon>
        <taxon>Corynebacterium</taxon>
    </lineage>
</organism>
<dbReference type="Proteomes" id="UP001359781">
    <property type="component" value="Unassembled WGS sequence"/>
</dbReference>
<name>A0ABU8NZ67_9CORY</name>
<sequence length="80" mass="8938">MPNNPLLITSRLASRQDLYRALACCLLPRHRPAPTNLDAMADLLREARIRTVICAQWELPTEDGCVVRAVLGDLGITLQR</sequence>
<dbReference type="EMBL" id="JBAHVJ010000003">
    <property type="protein sequence ID" value="MEJ4099307.1"/>
    <property type="molecule type" value="Genomic_DNA"/>
</dbReference>
<gene>
    <name evidence="1" type="ORF">V5S96_02875</name>
</gene>
<evidence type="ECO:0000313" key="1">
    <source>
        <dbReference type="EMBL" id="MEJ4099307.1"/>
    </source>
</evidence>
<accession>A0ABU8NZ67</accession>